<evidence type="ECO:0000313" key="1">
    <source>
        <dbReference type="EMBL" id="KYN01197.1"/>
    </source>
</evidence>
<dbReference type="GO" id="GO:0003676">
    <property type="term" value="F:nucleic acid binding"/>
    <property type="evidence" value="ECO:0007669"/>
    <property type="project" value="InterPro"/>
</dbReference>
<dbReference type="Proteomes" id="UP000078542">
    <property type="component" value="Unassembled WGS sequence"/>
</dbReference>
<sequence>MLCKFKISKSNVYNEQRRTSFTYWKYKLVRSVFQKMIASKDESFFQNEIRKLPERWEKIVVSDGQYFN</sequence>
<dbReference type="InterPro" id="IPR036397">
    <property type="entry name" value="RNaseH_sf"/>
</dbReference>
<gene>
    <name evidence="1" type="ORF">ALC62_08040</name>
</gene>
<accession>A0A195CL61</accession>
<reference evidence="1 2" key="1">
    <citation type="submission" date="2016-03" db="EMBL/GenBank/DDBJ databases">
        <title>Cyphomyrmex costatus WGS genome.</title>
        <authorList>
            <person name="Nygaard S."/>
            <person name="Hu H."/>
            <person name="Boomsma J."/>
            <person name="Zhang G."/>
        </authorList>
    </citation>
    <scope>NUCLEOTIDE SEQUENCE [LARGE SCALE GENOMIC DNA]</scope>
    <source>
        <strain evidence="1">MS0001</strain>
        <tissue evidence="1">Whole body</tissue>
    </source>
</reference>
<dbReference type="Gene3D" id="3.30.420.10">
    <property type="entry name" value="Ribonuclease H-like superfamily/Ribonuclease H"/>
    <property type="match status" value="1"/>
</dbReference>
<dbReference type="EMBL" id="KQ977634">
    <property type="protein sequence ID" value="KYN01197.1"/>
    <property type="molecule type" value="Genomic_DNA"/>
</dbReference>
<proteinExistence type="predicted"/>
<evidence type="ECO:0000313" key="2">
    <source>
        <dbReference type="Proteomes" id="UP000078542"/>
    </source>
</evidence>
<organism evidence="1 2">
    <name type="scientific">Cyphomyrmex costatus</name>
    <dbReference type="NCBI Taxonomy" id="456900"/>
    <lineage>
        <taxon>Eukaryota</taxon>
        <taxon>Metazoa</taxon>
        <taxon>Ecdysozoa</taxon>
        <taxon>Arthropoda</taxon>
        <taxon>Hexapoda</taxon>
        <taxon>Insecta</taxon>
        <taxon>Pterygota</taxon>
        <taxon>Neoptera</taxon>
        <taxon>Endopterygota</taxon>
        <taxon>Hymenoptera</taxon>
        <taxon>Apocrita</taxon>
        <taxon>Aculeata</taxon>
        <taxon>Formicoidea</taxon>
        <taxon>Formicidae</taxon>
        <taxon>Myrmicinae</taxon>
        <taxon>Cyphomyrmex</taxon>
    </lineage>
</organism>
<name>A0A195CL61_9HYME</name>
<dbReference type="AlphaFoldDB" id="A0A195CL61"/>
<protein>
    <submittedName>
        <fullName evidence="1">Uncharacterized protein</fullName>
    </submittedName>
</protein>
<keyword evidence="2" id="KW-1185">Reference proteome</keyword>